<evidence type="ECO:0000313" key="1">
    <source>
        <dbReference type="Proteomes" id="UP000887572"/>
    </source>
</evidence>
<dbReference type="Proteomes" id="UP000887572">
    <property type="component" value="Unplaced"/>
</dbReference>
<keyword evidence="1" id="KW-1185">Reference proteome</keyword>
<reference evidence="2" key="1">
    <citation type="submission" date="2022-11" db="UniProtKB">
        <authorList>
            <consortium name="WormBaseParasite"/>
        </authorList>
    </citation>
    <scope>IDENTIFICATION</scope>
</reference>
<organism evidence="1 2">
    <name type="scientific">Globodera rostochiensis</name>
    <name type="common">Golden nematode worm</name>
    <name type="synonym">Heterodera rostochiensis</name>
    <dbReference type="NCBI Taxonomy" id="31243"/>
    <lineage>
        <taxon>Eukaryota</taxon>
        <taxon>Metazoa</taxon>
        <taxon>Ecdysozoa</taxon>
        <taxon>Nematoda</taxon>
        <taxon>Chromadorea</taxon>
        <taxon>Rhabditida</taxon>
        <taxon>Tylenchina</taxon>
        <taxon>Tylenchomorpha</taxon>
        <taxon>Tylenchoidea</taxon>
        <taxon>Heteroderidae</taxon>
        <taxon>Heteroderinae</taxon>
        <taxon>Globodera</taxon>
    </lineage>
</organism>
<proteinExistence type="predicted"/>
<accession>A0A914GPH4</accession>
<sequence length="678" mass="78897">MSDNESDEEQQQQMEKIFICADVLYEVFTFLDPFELGLKMALISDRLDVLVDVHFKSREWSLGSMEIRRAIVKPRELSLSNWLRIRRATDGNGAEIVKLSGERLPIPQEPPPGKVMGFKHILISYVDQTVIEFLQRIRRLFDSSGTNVFIGTLNNQSHSWENIWQNIWPFVNDNICGLSLDSSQLNRLRRFSPTILRNCANLRSIHSCWLFPEFPAEDNSGASSHQALAKWLITPRGDGLPKTFYCGFYMGGMEGLKRSFVNALEPVNYIIRLMHPSFYGIEPFELKNNWTREQLTLRLIGDDWLLVRCPIEREEDKWTNWEKEAIEWQWNSQWNRITINFKDRGIGDGMVGSEGPSADLIGEHEAFIMAAFPCGSGGFKCLIPNFSFICADVWHGIFAFIRPIELGLKMALISDRLDVLVDVHFKSREWSLDWMEIRRYGNGAQIVNERFGEGLPIPQEPFPNKVIGFELISISYIDQSVIEFLQRIRRLFDSFGANVDIRTSVDQFRSWDIICENIWPLVSDNICGFFFVPLSIGPFATNLTGDSSQLRKTPIDRFHWAFSQVSGRRHRRRFFSPSRGQMFESSYFQSFVNASEPVNFIIRPLFSDIEPFELTNNLTGEQLTFRQIDKYKWLLVRCPIGRDAYKWTNWEKEAIEWKWTRQWNRIDITFNDRDIGDG</sequence>
<protein>
    <submittedName>
        <fullName evidence="2">Uncharacterized protein</fullName>
    </submittedName>
</protein>
<evidence type="ECO:0000313" key="2">
    <source>
        <dbReference type="WBParaSite" id="Gr19_v10_g10137.t1"/>
    </source>
</evidence>
<dbReference type="WBParaSite" id="Gr19_v10_g10137.t1">
    <property type="protein sequence ID" value="Gr19_v10_g10137.t1"/>
    <property type="gene ID" value="Gr19_v10_g10137"/>
</dbReference>
<dbReference type="AlphaFoldDB" id="A0A914GPH4"/>
<name>A0A914GPH4_GLORO</name>